<feature type="transmembrane region" description="Helical" evidence="10">
    <location>
        <begin position="120"/>
        <end position="139"/>
    </location>
</feature>
<feature type="transmembrane region" description="Helical" evidence="10">
    <location>
        <begin position="146"/>
        <end position="166"/>
    </location>
</feature>
<keyword evidence="3" id="KW-0633">Potassium transport</keyword>
<dbReference type="GO" id="GO:0015297">
    <property type="term" value="F:antiporter activity"/>
    <property type="evidence" value="ECO:0007669"/>
    <property type="project" value="InterPro"/>
</dbReference>
<name>A0A067JK33_JATCU</name>
<protein>
    <submittedName>
        <fullName evidence="14">Uncharacterized protein</fullName>
    </submittedName>
</protein>
<dbReference type="GO" id="GO:0016020">
    <property type="term" value="C:membrane"/>
    <property type="evidence" value="ECO:0007669"/>
    <property type="project" value="UniProtKB-SubCell"/>
</dbReference>
<feature type="transmembrane region" description="Helical" evidence="10">
    <location>
        <begin position="49"/>
        <end position="70"/>
    </location>
</feature>
<dbReference type="InterPro" id="IPR038770">
    <property type="entry name" value="Na+/solute_symporter_sf"/>
</dbReference>
<accession>A0A067JK33</accession>
<sequence>MNNNQTKGLSDGEYIVLRGAGNTITACYYEKVTNDKAFWKSEYSLINSLPYFVIQLSLMMLCIRLLFIVLKPLRQPRFLAELLSGVLLGQTFTAVSPFSNRYIHPAKSTTTLDTMGQLGLVYYMFLVGLEIDITTLRCIERKAMCNAAITILFPLFSGIGLYYFIMHFKDAKLMGMGGAVWAITLTVTSFSDLARVLSDMKLLHTDIGRLALSSAILCDLVAWSLLVATITMANQHFYYLNVFTMIAFAVLCWFVVRPGISWIIRLNNSSNGGIDYELLTYFILGGVVVFGFITDACGSQSMIGAFLFGLVIPKGDLTTKLIEKLEDFVTGIMLPAFFWTNGLKTDLFDMTGSVNPLIVITVVILACLTKIVGAFIFSMTQGMSTREGILLGVLMNTKGVLALIVMNSGRDLRGFDQQLFAIMTMSLILITLMVKPIAMAAIKSTKHVRPFKRRTIERSKNDSELRILSCIHSTSNLSGMINLLQYSNPTKQSPICIFALHLLQLTERRVTAMLIVHDAYNHVTAATGQGSKNQEVQESEHIINAFHTFESKFTAISIQALTVVSPYSSMHEDVSRLAEDKRVNLILVPFHKQPDIYGKLQDEEDVSLRAVNRNLLATAPCSIGILIDRGLGEFQTQTHFIMAFLGGADSREALAFAWRMAGTMGVMLTVARFVPTTAVVNEEKEALTELDIEKKLDDDYVNDFRYKTMYDDSIIYTEVPVSSADEIITTMRRMHNGCELYIVGRGQGAATQLTMGLLEWSDCEELGALGDTLLSSDFSENSSILVIQQHCIPATREGGVKNAHVHHKFHHYNN</sequence>
<evidence type="ECO:0000256" key="4">
    <source>
        <dbReference type="ARBA" id="ARBA00022692"/>
    </source>
</evidence>
<keyword evidence="8 10" id="KW-0472">Membrane</keyword>
<organism evidence="14 15">
    <name type="scientific">Jatropha curcas</name>
    <name type="common">Barbados nut</name>
    <dbReference type="NCBI Taxonomy" id="180498"/>
    <lineage>
        <taxon>Eukaryota</taxon>
        <taxon>Viridiplantae</taxon>
        <taxon>Streptophyta</taxon>
        <taxon>Embryophyta</taxon>
        <taxon>Tracheophyta</taxon>
        <taxon>Spermatophyta</taxon>
        <taxon>Magnoliopsida</taxon>
        <taxon>eudicotyledons</taxon>
        <taxon>Gunneridae</taxon>
        <taxon>Pentapetalae</taxon>
        <taxon>rosids</taxon>
        <taxon>fabids</taxon>
        <taxon>Malpighiales</taxon>
        <taxon>Euphorbiaceae</taxon>
        <taxon>Crotonoideae</taxon>
        <taxon>Jatropheae</taxon>
        <taxon>Jatropha</taxon>
    </lineage>
</organism>
<dbReference type="GO" id="GO:0006813">
    <property type="term" value="P:potassium ion transport"/>
    <property type="evidence" value="ECO:0007669"/>
    <property type="project" value="UniProtKB-KW"/>
</dbReference>
<dbReference type="KEGG" id="jcu:105650348"/>
<dbReference type="EMBL" id="KK916148">
    <property type="protein sequence ID" value="KDP20370.1"/>
    <property type="molecule type" value="Genomic_DNA"/>
</dbReference>
<dbReference type="Pfam" id="PF00999">
    <property type="entry name" value="Na_H_Exchanger"/>
    <property type="match status" value="1"/>
</dbReference>
<gene>
    <name evidence="14" type="ORF">JCGZ_05253</name>
</gene>
<dbReference type="GO" id="GO:0006885">
    <property type="term" value="P:regulation of pH"/>
    <property type="evidence" value="ECO:0007669"/>
    <property type="project" value="TreeGrafter"/>
</dbReference>
<dbReference type="Pfam" id="PF23259">
    <property type="entry name" value="CHX17_C"/>
    <property type="match status" value="1"/>
</dbReference>
<feature type="transmembrane region" description="Helical" evidence="10">
    <location>
        <begin position="82"/>
        <end position="100"/>
    </location>
</feature>
<comment type="similarity">
    <text evidence="9">Belongs to the monovalent cation:proton antiporter 2 (CPA2) transporter (TC 2.A.37) family. CHX (TC 2.A.37.4) subfamily.</text>
</comment>
<feature type="transmembrane region" description="Helical" evidence="10">
    <location>
        <begin position="178"/>
        <end position="198"/>
    </location>
</feature>
<dbReference type="InterPro" id="IPR057291">
    <property type="entry name" value="CHX17_2nd"/>
</dbReference>
<keyword evidence="6 10" id="KW-1133">Transmembrane helix</keyword>
<feature type="transmembrane region" description="Helical" evidence="10">
    <location>
        <begin position="210"/>
        <end position="231"/>
    </location>
</feature>
<evidence type="ECO:0000256" key="7">
    <source>
        <dbReference type="ARBA" id="ARBA00023065"/>
    </source>
</evidence>
<keyword evidence="4 10" id="KW-0812">Transmembrane</keyword>
<feature type="transmembrane region" description="Helical" evidence="10">
    <location>
        <begin position="389"/>
        <end position="407"/>
    </location>
</feature>
<evidence type="ECO:0000256" key="10">
    <source>
        <dbReference type="SAM" id="Phobius"/>
    </source>
</evidence>
<dbReference type="PANTHER" id="PTHR32468">
    <property type="entry name" value="CATION/H + ANTIPORTER"/>
    <property type="match status" value="1"/>
</dbReference>
<evidence type="ECO:0000259" key="11">
    <source>
        <dbReference type="Pfam" id="PF00999"/>
    </source>
</evidence>
<feature type="domain" description="Cation/H+ exchanger transmembrane" evidence="11">
    <location>
        <begin position="64"/>
        <end position="438"/>
    </location>
</feature>
<feature type="domain" description="Cation/H(+) antiporter central" evidence="12">
    <location>
        <begin position="496"/>
        <end position="633"/>
    </location>
</feature>
<dbReference type="Gene3D" id="1.20.1530.20">
    <property type="match status" value="1"/>
</dbReference>
<keyword evidence="15" id="KW-1185">Reference proteome</keyword>
<evidence type="ECO:0000256" key="6">
    <source>
        <dbReference type="ARBA" id="ARBA00022989"/>
    </source>
</evidence>
<evidence type="ECO:0000313" key="14">
    <source>
        <dbReference type="EMBL" id="KDP20370.1"/>
    </source>
</evidence>
<evidence type="ECO:0000256" key="3">
    <source>
        <dbReference type="ARBA" id="ARBA00022538"/>
    </source>
</evidence>
<keyword evidence="2" id="KW-0813">Transport</keyword>
<feature type="transmembrane region" description="Helical" evidence="10">
    <location>
        <begin position="237"/>
        <end position="256"/>
    </location>
</feature>
<reference evidence="14 15" key="1">
    <citation type="journal article" date="2014" name="PLoS ONE">
        <title>Global Analysis of Gene Expression Profiles in Physic Nut (Jatropha curcas L.) Seedlings Exposed to Salt Stress.</title>
        <authorList>
            <person name="Zhang L."/>
            <person name="Zhang C."/>
            <person name="Wu P."/>
            <person name="Chen Y."/>
            <person name="Li M."/>
            <person name="Jiang H."/>
            <person name="Wu G."/>
        </authorList>
    </citation>
    <scope>NUCLEOTIDE SEQUENCE [LARGE SCALE GENOMIC DNA]</scope>
    <source>
        <strain evidence="15">cv. GZQX0401</strain>
        <tissue evidence="14">Young leaves</tissue>
    </source>
</reference>
<dbReference type="GO" id="GO:0012505">
    <property type="term" value="C:endomembrane system"/>
    <property type="evidence" value="ECO:0007669"/>
    <property type="project" value="TreeGrafter"/>
</dbReference>
<evidence type="ECO:0000256" key="8">
    <source>
        <dbReference type="ARBA" id="ARBA00023136"/>
    </source>
</evidence>
<keyword evidence="5" id="KW-0630">Potassium</keyword>
<comment type="subcellular location">
    <subcellularLocation>
        <location evidence="1">Membrane</location>
        <topology evidence="1">Multi-pass membrane protein</topology>
    </subcellularLocation>
</comment>
<dbReference type="InterPro" id="IPR057290">
    <property type="entry name" value="CHX17_C"/>
</dbReference>
<feature type="domain" description="Cation/H(+) antiporter C-terminal" evidence="13">
    <location>
        <begin position="643"/>
        <end position="790"/>
    </location>
</feature>
<dbReference type="PANTHER" id="PTHR32468:SF74">
    <property type="entry name" value="CATION_H(+) ANTIPORTER 21-RELATED"/>
    <property type="match status" value="1"/>
</dbReference>
<dbReference type="InterPro" id="IPR006153">
    <property type="entry name" value="Cation/H_exchanger_TM"/>
</dbReference>
<evidence type="ECO:0000256" key="5">
    <source>
        <dbReference type="ARBA" id="ARBA00022958"/>
    </source>
</evidence>
<dbReference type="AlphaFoldDB" id="A0A067JK33"/>
<evidence type="ECO:0000259" key="13">
    <source>
        <dbReference type="Pfam" id="PF23259"/>
    </source>
</evidence>
<proteinExistence type="inferred from homology"/>
<feature type="transmembrane region" description="Helical" evidence="10">
    <location>
        <begin position="419"/>
        <end position="442"/>
    </location>
</feature>
<dbReference type="Pfam" id="PF23256">
    <property type="entry name" value="CHX17_2nd"/>
    <property type="match status" value="1"/>
</dbReference>
<evidence type="ECO:0000259" key="12">
    <source>
        <dbReference type="Pfam" id="PF23256"/>
    </source>
</evidence>
<evidence type="ECO:0000256" key="2">
    <source>
        <dbReference type="ARBA" id="ARBA00022448"/>
    </source>
</evidence>
<evidence type="ECO:0000313" key="15">
    <source>
        <dbReference type="Proteomes" id="UP000027138"/>
    </source>
</evidence>
<evidence type="ECO:0000256" key="9">
    <source>
        <dbReference type="ARBA" id="ARBA00038341"/>
    </source>
</evidence>
<dbReference type="Gene3D" id="3.40.50.12370">
    <property type="match status" value="1"/>
</dbReference>
<dbReference type="OrthoDB" id="818739at2759"/>
<feature type="transmembrane region" description="Helical" evidence="10">
    <location>
        <begin position="357"/>
        <end position="377"/>
    </location>
</feature>
<keyword evidence="7" id="KW-0406">Ion transport</keyword>
<dbReference type="GO" id="GO:1902600">
    <property type="term" value="P:proton transmembrane transport"/>
    <property type="evidence" value="ECO:0007669"/>
    <property type="project" value="InterPro"/>
</dbReference>
<feature type="transmembrane region" description="Helical" evidence="10">
    <location>
        <begin position="276"/>
        <end position="293"/>
    </location>
</feature>
<dbReference type="Proteomes" id="UP000027138">
    <property type="component" value="Unassembled WGS sequence"/>
</dbReference>
<dbReference type="InterPro" id="IPR050794">
    <property type="entry name" value="CPA2_transporter"/>
</dbReference>
<evidence type="ECO:0000256" key="1">
    <source>
        <dbReference type="ARBA" id="ARBA00004141"/>
    </source>
</evidence>